<reference evidence="2 3" key="1">
    <citation type="journal article" date="2019" name="Int. J. Syst. Evol. Microbiol.">
        <title>The Global Catalogue of Microorganisms (GCM) 10K type strain sequencing project: providing services to taxonomists for standard genome sequencing and annotation.</title>
        <authorList>
            <consortium name="The Broad Institute Genomics Platform"/>
            <consortium name="The Broad Institute Genome Sequencing Center for Infectious Disease"/>
            <person name="Wu L."/>
            <person name="Ma J."/>
        </authorList>
    </citation>
    <scope>NUCLEOTIDE SEQUENCE [LARGE SCALE GENOMIC DNA]</scope>
    <source>
        <strain evidence="2 3">JCM 13584</strain>
    </source>
</reference>
<dbReference type="Proteomes" id="UP001499954">
    <property type="component" value="Unassembled WGS sequence"/>
</dbReference>
<dbReference type="RefSeq" id="WP_157415181.1">
    <property type="nucleotide sequence ID" value="NZ_BAAAMK010000001.1"/>
</dbReference>
<keyword evidence="3" id="KW-1185">Reference proteome</keyword>
<evidence type="ECO:0000313" key="3">
    <source>
        <dbReference type="Proteomes" id="UP001499954"/>
    </source>
</evidence>
<sequence>MELQLAPMLALLADAATIVTGLAVLFAVVPYFQSRKQRRQENDQWYVERYWHLQDRKRPTKHWNGSITVVVPFAVRYAELKLCEDELDARAHGWVTNDSWSVWKGSIYAHRDDEMMMDIVERTPRLELVRLREYLKTGVDPIEVGQWRQFWRGLR</sequence>
<name>A0ABN2PZ98_9MICO</name>
<evidence type="ECO:0000313" key="2">
    <source>
        <dbReference type="EMBL" id="GAA1939067.1"/>
    </source>
</evidence>
<accession>A0ABN2PZ98</accession>
<keyword evidence="1" id="KW-0472">Membrane</keyword>
<proteinExistence type="predicted"/>
<keyword evidence="1" id="KW-0812">Transmembrane</keyword>
<evidence type="ECO:0000256" key="1">
    <source>
        <dbReference type="SAM" id="Phobius"/>
    </source>
</evidence>
<keyword evidence="1" id="KW-1133">Transmembrane helix</keyword>
<protein>
    <submittedName>
        <fullName evidence="2">Uncharacterized protein</fullName>
    </submittedName>
</protein>
<feature type="transmembrane region" description="Helical" evidence="1">
    <location>
        <begin position="6"/>
        <end position="32"/>
    </location>
</feature>
<organism evidence="2 3">
    <name type="scientific">Agromyces allii</name>
    <dbReference type="NCBI Taxonomy" id="393607"/>
    <lineage>
        <taxon>Bacteria</taxon>
        <taxon>Bacillati</taxon>
        <taxon>Actinomycetota</taxon>
        <taxon>Actinomycetes</taxon>
        <taxon>Micrococcales</taxon>
        <taxon>Microbacteriaceae</taxon>
        <taxon>Agromyces</taxon>
    </lineage>
</organism>
<comment type="caution">
    <text evidence="2">The sequence shown here is derived from an EMBL/GenBank/DDBJ whole genome shotgun (WGS) entry which is preliminary data.</text>
</comment>
<gene>
    <name evidence="2" type="ORF">GCM10009717_01810</name>
</gene>
<dbReference type="EMBL" id="BAAAMK010000001">
    <property type="protein sequence ID" value="GAA1939067.1"/>
    <property type="molecule type" value="Genomic_DNA"/>
</dbReference>